<dbReference type="Proteomes" id="UP001357485">
    <property type="component" value="Unassembled WGS sequence"/>
</dbReference>
<keyword evidence="3" id="KW-1185">Reference proteome</keyword>
<evidence type="ECO:0000313" key="3">
    <source>
        <dbReference type="Proteomes" id="UP001357485"/>
    </source>
</evidence>
<dbReference type="InterPro" id="IPR002925">
    <property type="entry name" value="Dienelactn_hydro"/>
</dbReference>
<dbReference type="Gene3D" id="3.40.50.1820">
    <property type="entry name" value="alpha/beta hydrolase"/>
    <property type="match status" value="1"/>
</dbReference>
<name>A0ABR0JKH3_9PEZI</name>
<accession>A0ABR0JKH3</accession>
<gene>
    <name evidence="2" type="ORF">LTR16_009985</name>
</gene>
<reference evidence="2 3" key="1">
    <citation type="submission" date="2023-08" db="EMBL/GenBank/DDBJ databases">
        <title>Black Yeasts Isolated from many extreme environments.</title>
        <authorList>
            <person name="Coleine C."/>
            <person name="Stajich J.E."/>
            <person name="Selbmann L."/>
        </authorList>
    </citation>
    <scope>NUCLEOTIDE SEQUENCE [LARGE SCALE GENOMIC DNA]</scope>
    <source>
        <strain evidence="2 3">CCFEE 536</strain>
    </source>
</reference>
<sequence>IDAPVFGWALPNVRLLADNYAKAGFYCYIPDLHEGDSVDIDFLQTVEPQLPEREKQSIVDKGVQTAKIGATLGPWLAKHREAVAKPLMDGFINAVRHVPGTDKVGAIGFCWGGRYAILAAHGANYEPGKGIDAAYACHPSLVAIPADFDPVTKPLSLALGDKDSLLGEKEVGQIQELMKHKEKEVPSEVRIYEDQVHGFALRGDWTSDKDKK</sequence>
<dbReference type="InterPro" id="IPR029058">
    <property type="entry name" value="AB_hydrolase_fold"/>
</dbReference>
<dbReference type="SUPFAM" id="SSF53474">
    <property type="entry name" value="alpha/beta-Hydrolases"/>
    <property type="match status" value="1"/>
</dbReference>
<feature type="domain" description="Dienelactone hydrolase" evidence="1">
    <location>
        <begin position="5"/>
        <end position="205"/>
    </location>
</feature>
<organism evidence="2 3">
    <name type="scientific">Cryomyces antarcticus</name>
    <dbReference type="NCBI Taxonomy" id="329879"/>
    <lineage>
        <taxon>Eukaryota</taxon>
        <taxon>Fungi</taxon>
        <taxon>Dikarya</taxon>
        <taxon>Ascomycota</taxon>
        <taxon>Pezizomycotina</taxon>
        <taxon>Dothideomycetes</taxon>
        <taxon>Dothideomycetes incertae sedis</taxon>
        <taxon>Cryomyces</taxon>
    </lineage>
</organism>
<dbReference type="Pfam" id="PF01738">
    <property type="entry name" value="DLH"/>
    <property type="match status" value="1"/>
</dbReference>
<dbReference type="EMBL" id="JAVRRA010027351">
    <property type="protein sequence ID" value="KAK5066500.1"/>
    <property type="molecule type" value="Genomic_DNA"/>
</dbReference>
<feature type="non-terminal residue" evidence="2">
    <location>
        <position position="212"/>
    </location>
</feature>
<proteinExistence type="predicted"/>
<dbReference type="PANTHER" id="PTHR17630:SF105">
    <property type="entry name" value="DIENELACTONE HYDROLASE FAMILY PROTEIN (AFU_ORTHOLOGUE AFUA_4G08790)"/>
    <property type="match status" value="1"/>
</dbReference>
<feature type="non-terminal residue" evidence="2">
    <location>
        <position position="1"/>
    </location>
</feature>
<protein>
    <recommendedName>
        <fullName evidence="1">Dienelactone hydrolase domain-containing protein</fullName>
    </recommendedName>
</protein>
<evidence type="ECO:0000313" key="2">
    <source>
        <dbReference type="EMBL" id="KAK5066500.1"/>
    </source>
</evidence>
<evidence type="ECO:0000259" key="1">
    <source>
        <dbReference type="Pfam" id="PF01738"/>
    </source>
</evidence>
<comment type="caution">
    <text evidence="2">The sequence shown here is derived from an EMBL/GenBank/DDBJ whole genome shotgun (WGS) entry which is preliminary data.</text>
</comment>
<dbReference type="PANTHER" id="PTHR17630">
    <property type="entry name" value="DIENELACTONE HYDROLASE"/>
    <property type="match status" value="1"/>
</dbReference>